<protein>
    <submittedName>
        <fullName evidence="1">Uncharacterized protein</fullName>
    </submittedName>
</protein>
<comment type="caution">
    <text evidence="1">The sequence shown here is derived from an EMBL/GenBank/DDBJ whole genome shotgun (WGS) entry which is preliminary data.</text>
</comment>
<proteinExistence type="predicted"/>
<accession>A0A4C2AHX2</accession>
<keyword evidence="2" id="KW-1185">Reference proteome</keyword>
<name>A0A4C2AHX2_EUMVA</name>
<sequence>MAGGPNILRQKRSHVCRAKRKTVPPNMYPTTLQKARWSEFEQRDWKGCGAVSGKRNQQPIGARVGETSREIYESLERGCKLKPIARHRTESLWDVIYRVIERNRGKPSYFKPNCNGTRSGRRPPGGNLSLMAESILMIRIMQKLEGKTNGDDQPPVTSEICPGLTHRLLRK</sequence>
<organism evidence="1 2">
    <name type="scientific">Eumeta variegata</name>
    <name type="common">Bagworm moth</name>
    <name type="synonym">Eumeta japonica</name>
    <dbReference type="NCBI Taxonomy" id="151549"/>
    <lineage>
        <taxon>Eukaryota</taxon>
        <taxon>Metazoa</taxon>
        <taxon>Ecdysozoa</taxon>
        <taxon>Arthropoda</taxon>
        <taxon>Hexapoda</taxon>
        <taxon>Insecta</taxon>
        <taxon>Pterygota</taxon>
        <taxon>Neoptera</taxon>
        <taxon>Endopterygota</taxon>
        <taxon>Lepidoptera</taxon>
        <taxon>Glossata</taxon>
        <taxon>Ditrysia</taxon>
        <taxon>Tineoidea</taxon>
        <taxon>Psychidae</taxon>
        <taxon>Oiketicinae</taxon>
        <taxon>Eumeta</taxon>
    </lineage>
</organism>
<dbReference type="AlphaFoldDB" id="A0A4C2AHX2"/>
<reference evidence="1 2" key="1">
    <citation type="journal article" date="2019" name="Commun. Biol.">
        <title>The bagworm genome reveals a unique fibroin gene that provides high tensile strength.</title>
        <authorList>
            <person name="Kono N."/>
            <person name="Nakamura H."/>
            <person name="Ohtoshi R."/>
            <person name="Tomita M."/>
            <person name="Numata K."/>
            <person name="Arakawa K."/>
        </authorList>
    </citation>
    <scope>NUCLEOTIDE SEQUENCE [LARGE SCALE GENOMIC DNA]</scope>
</reference>
<dbReference type="Proteomes" id="UP000299102">
    <property type="component" value="Unassembled WGS sequence"/>
</dbReference>
<gene>
    <name evidence="1" type="ORF">EVAR_101078_1</name>
</gene>
<evidence type="ECO:0000313" key="1">
    <source>
        <dbReference type="EMBL" id="GBP98604.1"/>
    </source>
</evidence>
<dbReference type="EMBL" id="BGZK01003178">
    <property type="protein sequence ID" value="GBP98604.1"/>
    <property type="molecule type" value="Genomic_DNA"/>
</dbReference>
<evidence type="ECO:0000313" key="2">
    <source>
        <dbReference type="Proteomes" id="UP000299102"/>
    </source>
</evidence>